<sequence>MLLLNIIKVFLLQAFFVSNVYASFVATKAIFYNKTNFFFCISLTWLPFDVQVPNCEKDSNPFAGERIDQLISNDIHGCRHFFNQSSIKNETVLPFIFGDQFDNETLHQLSTLCSETVCNDLEPEVNLDQFWRKIVTKNRTKEFCQTYSNDTLEFKCPFSGRLDIQHYIYNKSLNNQNDGTIDDENLCIDRFGRKYPPPVGLGGKCVAFLREFQKDDKRITEFFMPFDKRDLVQRIAQYPYTHVIRTNSTTLNRLLPHGVTPINETGCLTIHYNTSSPGVVDMLFHCVYDPHQSKFFKAEGPNDFYCPKNEHVTLYKGPNDFYCPKNEHVTLYSNMSMNKPFETIYTYHPISDEFFEFAETCYASFLFTPIQHEIEHWDNRNVPFEMNMTLMGKTESNCSIKHSGGNNPADYMETMFKVMDNTCPWDRNMSYTICFELPAKEIMTHWNRLYSKLNNLAFFDQCHYQSPTSKYGCYIIVDPMAKMTFRLPPKWVRKLENNELIISPKVDWSKNGTSSAFVYFTAVLKEECLAKLDQMKESPVPKYDKDKLQNYYKFNTKSFVVKCEETFCDIPVAYNPITTAYETKNIPGAVNWTTEMETLNQTNPLICSYGISDKSLDTVIINSSWTFFCSIQLSIYYEHGQKLRRYTFSNNLTTFVPPPNKEFTPKDCWTSEEFAMKINSDIDKEDVTPCYHEGEIYKCCCRASKEPCNVAAIIDKYQEIAETDKTEKQRRIGNGCDFKTQVSTTTTETCSKDFVRNDREMRCYGIFNIPQKANNNHAKPTLVKENCYWPHPQYHDEYSIFCSKQLFSVNDDKCLTSFINDFTSKSNSTKEKKFDRTLILCCNTGVYPNKRESILSRSFVLL</sequence>
<dbReference type="WBParaSite" id="PS1159_v2.g12391.t1">
    <property type="protein sequence ID" value="PS1159_v2.g12391.t1"/>
    <property type="gene ID" value="PS1159_v2.g12391"/>
</dbReference>
<protein>
    <submittedName>
        <fullName evidence="2">Uncharacterized protein</fullName>
    </submittedName>
</protein>
<name>A0AC35EZV8_9BILA</name>
<evidence type="ECO:0000313" key="1">
    <source>
        <dbReference type="Proteomes" id="UP000887580"/>
    </source>
</evidence>
<proteinExistence type="predicted"/>
<organism evidence="1 2">
    <name type="scientific">Panagrolaimus sp. PS1159</name>
    <dbReference type="NCBI Taxonomy" id="55785"/>
    <lineage>
        <taxon>Eukaryota</taxon>
        <taxon>Metazoa</taxon>
        <taxon>Ecdysozoa</taxon>
        <taxon>Nematoda</taxon>
        <taxon>Chromadorea</taxon>
        <taxon>Rhabditida</taxon>
        <taxon>Tylenchina</taxon>
        <taxon>Panagrolaimomorpha</taxon>
        <taxon>Panagrolaimoidea</taxon>
        <taxon>Panagrolaimidae</taxon>
        <taxon>Panagrolaimus</taxon>
    </lineage>
</organism>
<evidence type="ECO:0000313" key="2">
    <source>
        <dbReference type="WBParaSite" id="PS1159_v2.g12391.t1"/>
    </source>
</evidence>
<dbReference type="Proteomes" id="UP000887580">
    <property type="component" value="Unplaced"/>
</dbReference>
<reference evidence="2" key="1">
    <citation type="submission" date="2022-11" db="UniProtKB">
        <authorList>
            <consortium name="WormBaseParasite"/>
        </authorList>
    </citation>
    <scope>IDENTIFICATION</scope>
</reference>
<accession>A0AC35EZV8</accession>